<protein>
    <submittedName>
        <fullName evidence="1">Uncharacterized protein</fullName>
    </submittedName>
</protein>
<gene>
    <name evidence="1" type="ORF">AZH43_15020</name>
</gene>
<keyword evidence="2" id="KW-1185">Reference proteome</keyword>
<reference evidence="1 2" key="1">
    <citation type="submission" date="2016-03" db="EMBL/GenBank/DDBJ databases">
        <title>Acinetobacter genomospecies 28 strain ANC 4149.</title>
        <authorList>
            <person name="Radolfova-Krizova L."/>
            <person name="Nemec A."/>
        </authorList>
    </citation>
    <scope>NUCLEOTIDE SEQUENCE [LARGE SCALE GENOMIC DNA]</scope>
    <source>
        <strain evidence="1 2">ANC 4149</strain>
    </source>
</reference>
<accession>A0A151Y0B0</accession>
<dbReference type="STRING" id="1806892.AZH43_15020"/>
<dbReference type="AlphaFoldDB" id="A0A151Y0B0"/>
<organism evidence="1 2">
    <name type="scientific">Acinetobacter pragensis</name>
    <dbReference type="NCBI Taxonomy" id="1806892"/>
    <lineage>
        <taxon>Bacteria</taxon>
        <taxon>Pseudomonadati</taxon>
        <taxon>Pseudomonadota</taxon>
        <taxon>Gammaproteobacteria</taxon>
        <taxon>Moraxellales</taxon>
        <taxon>Moraxellaceae</taxon>
        <taxon>Acinetobacter</taxon>
    </lineage>
</organism>
<dbReference type="EMBL" id="LUAW01000028">
    <property type="protein sequence ID" value="KYQ71329.1"/>
    <property type="molecule type" value="Genomic_DNA"/>
</dbReference>
<proteinExistence type="predicted"/>
<comment type="caution">
    <text evidence="1">The sequence shown here is derived from an EMBL/GenBank/DDBJ whole genome shotgun (WGS) entry which is preliminary data.</text>
</comment>
<name>A0A151Y0B0_9GAMM</name>
<evidence type="ECO:0000313" key="2">
    <source>
        <dbReference type="Proteomes" id="UP000076276"/>
    </source>
</evidence>
<dbReference type="Proteomes" id="UP000076276">
    <property type="component" value="Unassembled WGS sequence"/>
</dbReference>
<evidence type="ECO:0000313" key="1">
    <source>
        <dbReference type="EMBL" id="KYQ71329.1"/>
    </source>
</evidence>
<sequence>MKFQQTEFSLKLTLNRHQNNYNNSPIRLLACMSTVFISPKKQSCATPKYIKPHQQNFKKSTQLITYSIQVKCAHAFPPQIASFKACGFADY</sequence>